<feature type="compositionally biased region" description="Polar residues" evidence="2">
    <location>
        <begin position="191"/>
        <end position="212"/>
    </location>
</feature>
<gene>
    <name evidence="4" type="ORF">B7463_g12280</name>
</gene>
<proteinExistence type="predicted"/>
<dbReference type="Proteomes" id="UP000258309">
    <property type="component" value="Unassembled WGS sequence"/>
</dbReference>
<feature type="region of interest" description="Disordered" evidence="2">
    <location>
        <begin position="242"/>
        <end position="266"/>
    </location>
</feature>
<dbReference type="CDD" id="cd00024">
    <property type="entry name" value="CD_CSD"/>
    <property type="match status" value="1"/>
</dbReference>
<evidence type="ECO:0000313" key="5">
    <source>
        <dbReference type="Proteomes" id="UP000258309"/>
    </source>
</evidence>
<name>A0A3E2GSH4_SCYLI</name>
<evidence type="ECO:0000256" key="1">
    <source>
        <dbReference type="ARBA" id="ARBA00011353"/>
    </source>
</evidence>
<feature type="region of interest" description="Disordered" evidence="2">
    <location>
        <begin position="660"/>
        <end position="693"/>
    </location>
</feature>
<dbReference type="EMBL" id="NCSJ02000522">
    <property type="protein sequence ID" value="RFU24059.1"/>
    <property type="molecule type" value="Genomic_DNA"/>
</dbReference>
<feature type="region of interest" description="Disordered" evidence="2">
    <location>
        <begin position="174"/>
        <end position="221"/>
    </location>
</feature>
<evidence type="ECO:0000256" key="2">
    <source>
        <dbReference type="SAM" id="MobiDB-lite"/>
    </source>
</evidence>
<dbReference type="CDD" id="cd00167">
    <property type="entry name" value="SANT"/>
    <property type="match status" value="1"/>
</dbReference>
<dbReference type="AlphaFoldDB" id="A0A3E2GSH4"/>
<evidence type="ECO:0000313" key="4">
    <source>
        <dbReference type="EMBL" id="RFU24059.1"/>
    </source>
</evidence>
<feature type="non-terminal residue" evidence="4">
    <location>
        <position position="771"/>
    </location>
</feature>
<dbReference type="PROSITE" id="PS50090">
    <property type="entry name" value="MYB_LIKE"/>
    <property type="match status" value="1"/>
</dbReference>
<dbReference type="SUPFAM" id="SSF46689">
    <property type="entry name" value="Homeodomain-like"/>
    <property type="match status" value="1"/>
</dbReference>
<feature type="compositionally biased region" description="Basic and acidic residues" evidence="2">
    <location>
        <begin position="498"/>
        <end position="517"/>
    </location>
</feature>
<sequence length="771" mass="87645">MAAIVSRHVHFLSSPVSHVKYFPPASRYQDDLVTNIQRITNRNNGLIHVEADDDDDDDLPPIEKVLNPGGHDTVSILDCNIGCGSQNPERRATDTNENRIGSKQLKLDNTRDSPVILEDDDPDTFNYRVTDISVDEPGQQISLSTEDVWYDVEDNRYVDGNGRPIPQFQLDGLTSASIPSQNSHCSRDRSPQLSQEQINPDGNDKTIPSISDDQMPESSCAHVRRGEELERDMLLAFEELEKSSSATLEPSRLQPDQEQGQSSSVDKTIDECGQHSAFNNCHQEAEQEQEQHQRQEEFFKAAGTEDHIHEYLISVGEVIFHMDPADQHKEAVDHDPHHTRELQLRSESTADQPVPASEIQAQCFRIRGIRTSKSTDRQSETTQYHVVWGRHPNKRSSWVKDGDIQLYMLMQPETRDFEDLLSSLNPSSQAQHEIDVRHFITPIEDSYCDSLQNSQSLSGSSASSSSPPGRELQPRNLAKKRRRPGSGEETGSNSHHPINTEDSHDLCDVSSDEESRPPKRRKQRSKSVAASQSRRSPQHNQGPATTAVQRCRGRTTAKLVDNSPTPLFGPISRDSSPSSESEATAADLDREWEIRGIVNQKAVDGEDYFLVNWEPTWMPASELDGARELVDEFLAGFQPSRRKSSNKTHIERACLEWRQQKLRSDRSGKTEPSKRRGRPRKPINPLDVGSNMRPFHIGATTSELQIEDMPWTVEEDMMVVQLKENGYSWAEIQKTMTHRNEDEIHERYSTKLKRMRHETLRRRAQRHELHK</sequence>
<dbReference type="SUPFAM" id="SSF54160">
    <property type="entry name" value="Chromo domain-like"/>
    <property type="match status" value="1"/>
</dbReference>
<keyword evidence="5" id="KW-1185">Reference proteome</keyword>
<accession>A0A3E2GSH4</accession>
<organism evidence="4 5">
    <name type="scientific">Scytalidium lignicola</name>
    <name type="common">Hyphomycete</name>
    <dbReference type="NCBI Taxonomy" id="5539"/>
    <lineage>
        <taxon>Eukaryota</taxon>
        <taxon>Fungi</taxon>
        <taxon>Dikarya</taxon>
        <taxon>Ascomycota</taxon>
        <taxon>Pezizomycotina</taxon>
        <taxon>Leotiomycetes</taxon>
        <taxon>Leotiomycetes incertae sedis</taxon>
        <taxon>Scytalidium</taxon>
    </lineage>
</organism>
<feature type="domain" description="Myb-like" evidence="3">
    <location>
        <begin position="710"/>
        <end position="752"/>
    </location>
</feature>
<dbReference type="InterPro" id="IPR016197">
    <property type="entry name" value="Chromo-like_dom_sf"/>
</dbReference>
<feature type="compositionally biased region" description="Polar residues" evidence="2">
    <location>
        <begin position="174"/>
        <end position="184"/>
    </location>
</feature>
<feature type="non-terminal residue" evidence="4">
    <location>
        <position position="1"/>
    </location>
</feature>
<feature type="compositionally biased region" description="Basic and acidic residues" evidence="2">
    <location>
        <begin position="660"/>
        <end position="674"/>
    </location>
</feature>
<reference evidence="4 5" key="1">
    <citation type="submission" date="2018-05" db="EMBL/GenBank/DDBJ databases">
        <title>Draft genome sequence of Scytalidium lignicola DSM 105466, a ubiquitous saprotrophic fungus.</title>
        <authorList>
            <person name="Buettner E."/>
            <person name="Gebauer A.M."/>
            <person name="Hofrichter M."/>
            <person name="Liers C."/>
            <person name="Kellner H."/>
        </authorList>
    </citation>
    <scope>NUCLEOTIDE SEQUENCE [LARGE SCALE GENOMIC DNA]</scope>
    <source>
        <strain evidence="4 5">DSM 105466</strain>
    </source>
</reference>
<comment type="caution">
    <text evidence="4">The sequence shown here is derived from an EMBL/GenBank/DDBJ whole genome shotgun (WGS) entry which is preliminary data.</text>
</comment>
<feature type="compositionally biased region" description="Polar residues" evidence="2">
    <location>
        <begin position="528"/>
        <end position="548"/>
    </location>
</feature>
<feature type="region of interest" description="Disordered" evidence="2">
    <location>
        <begin position="450"/>
        <end position="587"/>
    </location>
</feature>
<dbReference type="Gene3D" id="1.10.10.60">
    <property type="entry name" value="Homeodomain-like"/>
    <property type="match status" value="1"/>
</dbReference>
<dbReference type="Gene3D" id="2.40.50.40">
    <property type="match status" value="1"/>
</dbReference>
<protein>
    <recommendedName>
        <fullName evidence="3">Myb-like domain-containing protein</fullName>
    </recommendedName>
</protein>
<evidence type="ECO:0000259" key="3">
    <source>
        <dbReference type="PROSITE" id="PS50090"/>
    </source>
</evidence>
<feature type="compositionally biased region" description="Low complexity" evidence="2">
    <location>
        <begin position="572"/>
        <end position="581"/>
    </location>
</feature>
<dbReference type="InterPro" id="IPR009057">
    <property type="entry name" value="Homeodomain-like_sf"/>
</dbReference>
<comment type="subunit">
    <text evidence="1">Component of the NuA4 histone acetyltransferase complex.</text>
</comment>
<dbReference type="InterPro" id="IPR001005">
    <property type="entry name" value="SANT/Myb"/>
</dbReference>
<feature type="compositionally biased region" description="Polar residues" evidence="2">
    <location>
        <begin position="243"/>
        <end position="266"/>
    </location>
</feature>
<dbReference type="OrthoDB" id="3563077at2759"/>
<feature type="compositionally biased region" description="Low complexity" evidence="2">
    <location>
        <begin position="450"/>
        <end position="469"/>
    </location>
</feature>